<dbReference type="InterPro" id="IPR006015">
    <property type="entry name" value="Universal_stress_UspA"/>
</dbReference>
<dbReference type="RefSeq" id="WP_209237553.1">
    <property type="nucleotide sequence ID" value="NZ_JADKMA010000006.1"/>
</dbReference>
<gene>
    <name evidence="3" type="ORF">ITI46_02060</name>
</gene>
<evidence type="ECO:0000256" key="1">
    <source>
        <dbReference type="ARBA" id="ARBA00008791"/>
    </source>
</evidence>
<dbReference type="Pfam" id="PF00582">
    <property type="entry name" value="Usp"/>
    <property type="match status" value="2"/>
</dbReference>
<dbReference type="InterPro" id="IPR014729">
    <property type="entry name" value="Rossmann-like_a/b/a_fold"/>
</dbReference>
<dbReference type="PANTHER" id="PTHR46553:SF3">
    <property type="entry name" value="ADENINE NUCLEOTIDE ALPHA HYDROLASES-LIKE SUPERFAMILY PROTEIN"/>
    <property type="match status" value="1"/>
</dbReference>
<comment type="similarity">
    <text evidence="1">Belongs to the universal stress protein A family.</text>
</comment>
<protein>
    <submittedName>
        <fullName evidence="3">Universal stress protein</fullName>
    </submittedName>
</protein>
<evidence type="ECO:0000313" key="4">
    <source>
        <dbReference type="Proteomes" id="UP001519064"/>
    </source>
</evidence>
<organism evidence="3 4">
    <name type="scientific">Streptomyces oryzae</name>
    <dbReference type="NCBI Taxonomy" id="1434886"/>
    <lineage>
        <taxon>Bacteria</taxon>
        <taxon>Bacillati</taxon>
        <taxon>Actinomycetota</taxon>
        <taxon>Actinomycetes</taxon>
        <taxon>Kitasatosporales</taxon>
        <taxon>Streptomycetaceae</taxon>
        <taxon>Streptomyces</taxon>
    </lineage>
</organism>
<dbReference type="Gene3D" id="3.40.50.620">
    <property type="entry name" value="HUPs"/>
    <property type="match status" value="2"/>
</dbReference>
<dbReference type="PRINTS" id="PR01438">
    <property type="entry name" value="UNVRSLSTRESS"/>
</dbReference>
<dbReference type="EMBL" id="JADKMA010000006">
    <property type="protein sequence ID" value="MBO8190502.1"/>
    <property type="molecule type" value="Genomic_DNA"/>
</dbReference>
<keyword evidence="4" id="KW-1185">Reference proteome</keyword>
<comment type="caution">
    <text evidence="3">The sequence shown here is derived from an EMBL/GenBank/DDBJ whole genome shotgun (WGS) entry which is preliminary data.</text>
</comment>
<accession>A0ABS3X548</accession>
<dbReference type="SUPFAM" id="SSF52402">
    <property type="entry name" value="Adenine nucleotide alpha hydrolases-like"/>
    <property type="match status" value="2"/>
</dbReference>
<name>A0ABS3X548_9ACTN</name>
<feature type="domain" description="UspA" evidence="2">
    <location>
        <begin position="148"/>
        <end position="287"/>
    </location>
</feature>
<feature type="domain" description="UspA" evidence="2">
    <location>
        <begin position="3"/>
        <end position="139"/>
    </location>
</feature>
<dbReference type="Proteomes" id="UP001519064">
    <property type="component" value="Unassembled WGS sequence"/>
</dbReference>
<sequence length="289" mass="30485">MERPLVVGVDGSDGSLTALDWAVEEATRRRLPLRIVHASLWERYEGALPSFTTQRPAGEIEAQHIIASSEQRARQLSADLQVSAVTVADEAVNALIEESQAASAVVCGSSGRGMVKEHLLGSVSLAVAGRAHCPVVVTRGEQRNIRGMSHRVVVGVGEADEAATAVRFALREAEARGCELVAVRAWRSPQHPTDSLGALDSGARTYGDQALGVLEEVLEAATAAHPAVPVRRASLEGPAHRVLLGPSVEADLLVLGAVRRQGQVGLQLGRVSHTALHQAACPVAVVPHR</sequence>
<proteinExistence type="inferred from homology"/>
<dbReference type="InterPro" id="IPR006016">
    <property type="entry name" value="UspA"/>
</dbReference>
<reference evidence="3 4" key="1">
    <citation type="submission" date="2020-11" db="EMBL/GenBank/DDBJ databases">
        <title>Streptomyces spirodelae sp. nov., isolated from duckweed.</title>
        <authorList>
            <person name="Saimee Y."/>
            <person name="Duangmal K."/>
        </authorList>
    </citation>
    <scope>NUCLEOTIDE SEQUENCE [LARGE SCALE GENOMIC DNA]</scope>
    <source>
        <strain evidence="3 4">S16-07</strain>
    </source>
</reference>
<dbReference type="PANTHER" id="PTHR46553">
    <property type="entry name" value="ADENINE NUCLEOTIDE ALPHA HYDROLASES-LIKE SUPERFAMILY PROTEIN"/>
    <property type="match status" value="1"/>
</dbReference>
<evidence type="ECO:0000313" key="3">
    <source>
        <dbReference type="EMBL" id="MBO8190502.1"/>
    </source>
</evidence>
<evidence type="ECO:0000259" key="2">
    <source>
        <dbReference type="Pfam" id="PF00582"/>
    </source>
</evidence>